<dbReference type="GO" id="GO:0047553">
    <property type="term" value="F:2-oxoglutarate synthase activity"/>
    <property type="evidence" value="ECO:0007669"/>
    <property type="project" value="UniProtKB-EC"/>
</dbReference>
<dbReference type="Pfam" id="PF01558">
    <property type="entry name" value="POR"/>
    <property type="match status" value="1"/>
</dbReference>
<dbReference type="PANTHER" id="PTHR42730:SF1">
    <property type="entry name" value="2-OXOGLUTARATE SYNTHASE SUBUNIT KORC"/>
    <property type="match status" value="1"/>
</dbReference>
<dbReference type="InterPro" id="IPR011894">
    <property type="entry name" value="PorC_KorC"/>
</dbReference>
<protein>
    <submittedName>
        <fullName evidence="3">2-oxoglutarate oxidoreductase, gamma subunit</fullName>
        <ecNumber evidence="3">1.2.7.3</ecNumber>
    </submittedName>
</protein>
<proteinExistence type="predicted"/>
<accession>A0A0W8E1R6</accession>
<dbReference type="AlphaFoldDB" id="A0A0W8E1R6"/>
<dbReference type="EMBL" id="LNQE01001917">
    <property type="protein sequence ID" value="KUG02549.1"/>
    <property type="molecule type" value="Genomic_DNA"/>
</dbReference>
<keyword evidence="1 3" id="KW-0560">Oxidoreductase</keyword>
<feature type="domain" description="Pyruvate/ketoisovalerate oxidoreductase catalytic" evidence="2">
    <location>
        <begin position="12"/>
        <end position="179"/>
    </location>
</feature>
<dbReference type="SUPFAM" id="SSF53323">
    <property type="entry name" value="Pyruvate-ferredoxin oxidoreductase, PFOR, domain III"/>
    <property type="match status" value="1"/>
</dbReference>
<organism evidence="3">
    <name type="scientific">hydrocarbon metagenome</name>
    <dbReference type="NCBI Taxonomy" id="938273"/>
    <lineage>
        <taxon>unclassified sequences</taxon>
        <taxon>metagenomes</taxon>
        <taxon>ecological metagenomes</taxon>
    </lineage>
</organism>
<dbReference type="NCBIfam" id="TIGR02175">
    <property type="entry name" value="PorC_KorC"/>
    <property type="match status" value="1"/>
</dbReference>
<dbReference type="PANTHER" id="PTHR42730">
    <property type="entry name" value="2-OXOGLUTARATE SYNTHASE SUBUNIT KORC"/>
    <property type="match status" value="1"/>
</dbReference>
<reference evidence="3" key="1">
    <citation type="journal article" date="2015" name="Proc. Natl. Acad. Sci. U.S.A.">
        <title>Networks of energetic and metabolic interactions define dynamics in microbial communities.</title>
        <authorList>
            <person name="Embree M."/>
            <person name="Liu J.K."/>
            <person name="Al-Bassam M.M."/>
            <person name="Zengler K."/>
        </authorList>
    </citation>
    <scope>NUCLEOTIDE SEQUENCE</scope>
</reference>
<sequence>MSLIRIALAGEGGQGVQSVAEILTEAAYNENQQTIYIPNFGLEQRGGVSIAFIQFSDKRIGAPKFNKADVVIALSGRAIGRTAGYSDENTLFVYDSGFDFDREDLPKEAKKIIAIPAVDTANKELHPKVFNIIIMGAVIGLTNVVSFEAAREALEHRLAYKFEKDPSLRELNFKAMEIGKRMAEKSLQEEVDNNG</sequence>
<name>A0A0W8E1R6_9ZZZZ</name>
<comment type="caution">
    <text evidence="3">The sequence shown here is derived from an EMBL/GenBank/DDBJ whole genome shotgun (WGS) entry which is preliminary data.</text>
</comment>
<gene>
    <name evidence="3" type="ORF">ASZ90_020045</name>
</gene>
<dbReference type="InterPro" id="IPR052554">
    <property type="entry name" value="2-oxoglutarate_synth_KorC"/>
</dbReference>
<evidence type="ECO:0000313" key="3">
    <source>
        <dbReference type="EMBL" id="KUG02549.1"/>
    </source>
</evidence>
<dbReference type="Gene3D" id="3.40.920.10">
    <property type="entry name" value="Pyruvate-ferredoxin oxidoreductase, PFOR, domain III"/>
    <property type="match status" value="1"/>
</dbReference>
<dbReference type="EC" id="1.2.7.3" evidence="3"/>
<dbReference type="InterPro" id="IPR002869">
    <property type="entry name" value="Pyrv_flavodox_OxRed_cen"/>
</dbReference>
<evidence type="ECO:0000256" key="1">
    <source>
        <dbReference type="ARBA" id="ARBA00023002"/>
    </source>
</evidence>
<evidence type="ECO:0000259" key="2">
    <source>
        <dbReference type="Pfam" id="PF01558"/>
    </source>
</evidence>
<dbReference type="InterPro" id="IPR019752">
    <property type="entry name" value="Pyrv/ketoisovalerate_OxRed_cat"/>
</dbReference>